<dbReference type="SFLD" id="SFLDS00005">
    <property type="entry name" value="Isoprenoid_Synthase_Type_I"/>
    <property type="match status" value="1"/>
</dbReference>
<dbReference type="InterPro" id="IPR024652">
    <property type="entry name" value="Trichodiene_synth"/>
</dbReference>
<dbReference type="Pfam" id="PF06330">
    <property type="entry name" value="TRI5"/>
    <property type="match status" value="1"/>
</dbReference>
<protein>
    <recommendedName>
        <fullName evidence="5">Longiborneol synthase</fullName>
    </recommendedName>
</protein>
<evidence type="ECO:0000313" key="4">
    <source>
        <dbReference type="Proteomes" id="UP000434172"/>
    </source>
</evidence>
<name>A0A8H3WFE4_9PEZI</name>
<evidence type="ECO:0000256" key="2">
    <source>
        <dbReference type="ARBA" id="ARBA00023239"/>
    </source>
</evidence>
<reference evidence="3 4" key="1">
    <citation type="submission" date="2019-12" db="EMBL/GenBank/DDBJ databases">
        <title>A genome sequence resource for the geographically widespread anthracnose pathogen Colletotrichum asianum.</title>
        <authorList>
            <person name="Meng Y."/>
        </authorList>
    </citation>
    <scope>NUCLEOTIDE SEQUENCE [LARGE SCALE GENOMIC DNA]</scope>
    <source>
        <strain evidence="3 4">ICMP 18580</strain>
    </source>
</reference>
<dbReference type="EMBL" id="WOWK01000041">
    <property type="protein sequence ID" value="KAF0324837.1"/>
    <property type="molecule type" value="Genomic_DNA"/>
</dbReference>
<evidence type="ECO:0000313" key="3">
    <source>
        <dbReference type="EMBL" id="KAF0324837.1"/>
    </source>
</evidence>
<dbReference type="InterPro" id="IPR008949">
    <property type="entry name" value="Isoprenoid_synthase_dom_sf"/>
</dbReference>
<gene>
    <name evidence="3" type="ORF">GQ607_008008</name>
</gene>
<dbReference type="Gene3D" id="1.10.600.10">
    <property type="entry name" value="Farnesyl Diphosphate Synthase"/>
    <property type="match status" value="1"/>
</dbReference>
<comment type="similarity">
    <text evidence="1">Belongs to the trichodiene synthase family.</text>
</comment>
<evidence type="ECO:0008006" key="5">
    <source>
        <dbReference type="Google" id="ProtNLM"/>
    </source>
</evidence>
<dbReference type="GO" id="GO:0016838">
    <property type="term" value="F:carbon-oxygen lyase activity, acting on phosphates"/>
    <property type="evidence" value="ECO:0007669"/>
    <property type="project" value="InterPro"/>
</dbReference>
<accession>A0A8H3WFE4</accession>
<proteinExistence type="inferred from homology"/>
<dbReference type="AlphaFoldDB" id="A0A8H3WFE4"/>
<keyword evidence="4" id="KW-1185">Reference proteome</keyword>
<dbReference type="SFLD" id="SFLDG01021">
    <property type="entry name" value="Trichodiene_Synthase_Like"/>
    <property type="match status" value="1"/>
</dbReference>
<comment type="caution">
    <text evidence="3">The sequence shown here is derived from an EMBL/GenBank/DDBJ whole genome shotgun (WGS) entry which is preliminary data.</text>
</comment>
<sequence>MGQYISTLKIHIRASDRRSRNLKALEHKPSSLAFSPGSDSDSGRPEQDLAVILRPIITSFVSDIGYIDPAPEPSEALWVAMRAYADQLGVNYDKGTHSWNCFQMGITYSAVCFPQHSLEVQVYIGTYTWLGILIDDETSKSPEDCSKFIERFAAGGKQPTPLLEGWAELMRLAFKYWDPVVANFIVTASLNFINANVLENRHEFKKLKPTKGGKKWPWFMRDKDGVSDAYALFTFPKDQYQDMSNYLEMIPEMSSYLALTNDILSFYKEENNGEVDNYIHGRAWYENREATEVLEDVISEVKEGVRRIRVVLDGREPYLQATDDYILGYVAFHKFVRRYRLWEVGLGEHRA</sequence>
<organism evidence="3 4">
    <name type="scientific">Colletotrichum asianum</name>
    <dbReference type="NCBI Taxonomy" id="702518"/>
    <lineage>
        <taxon>Eukaryota</taxon>
        <taxon>Fungi</taxon>
        <taxon>Dikarya</taxon>
        <taxon>Ascomycota</taxon>
        <taxon>Pezizomycotina</taxon>
        <taxon>Sordariomycetes</taxon>
        <taxon>Hypocreomycetidae</taxon>
        <taxon>Glomerellales</taxon>
        <taxon>Glomerellaceae</taxon>
        <taxon>Colletotrichum</taxon>
        <taxon>Colletotrichum gloeosporioides species complex</taxon>
    </lineage>
</organism>
<dbReference type="OrthoDB" id="2998174at2759"/>
<dbReference type="Proteomes" id="UP000434172">
    <property type="component" value="Unassembled WGS sequence"/>
</dbReference>
<keyword evidence="2" id="KW-0456">Lyase</keyword>
<dbReference type="SUPFAM" id="SSF48576">
    <property type="entry name" value="Terpenoid synthases"/>
    <property type="match status" value="1"/>
</dbReference>
<evidence type="ECO:0000256" key="1">
    <source>
        <dbReference type="ARBA" id="ARBA00007946"/>
    </source>
</evidence>